<keyword evidence="1" id="KW-0812">Transmembrane</keyword>
<evidence type="ECO:0000313" key="2">
    <source>
        <dbReference type="EMBL" id="OGG04238.1"/>
    </source>
</evidence>
<feature type="transmembrane region" description="Helical" evidence="1">
    <location>
        <begin position="308"/>
        <end position="327"/>
    </location>
</feature>
<dbReference type="STRING" id="1798374.A2Z33_03750"/>
<proteinExistence type="predicted"/>
<dbReference type="Proteomes" id="UP000178448">
    <property type="component" value="Unassembled WGS sequence"/>
</dbReference>
<feature type="transmembrane region" description="Helical" evidence="1">
    <location>
        <begin position="248"/>
        <end position="268"/>
    </location>
</feature>
<sequence>MVAADIAVIGSPAYGTVGVLAWVCAWLVFAVSSGMLLIRLTCDAGRGKAVLSAVAVLISLATILYLSTRAQFMSFESTHEIACAVSLLKGKGNAYAGTCLYGYPAKQYFIPALPTLLFGRSVFSLQAGNAVYFLIGLPVFAYGLYRWLADHPARDILTASAVLTPWLFPVLGWVVFNFEQAAYPSALALLGAGLVLRSETTKNIIYPALIGMLAYTLAFMYTPGLALCGLLTVYLLTDAFRRGIRGQPSALVPMAFIVLFLAGLLLSLRYRTDIRIAGDGEPLLPAIQTVLVTSGNVLNHFLITPYGVPWTVGFFGWIFLGILVYSLVGGNGWMGAVCAVWIWGTLMAGMMMQGYAGGAAVDYMLKRSTVSIPFFVLLFTAAVRHLPVKRHILAALLIPLIVSGIIRQYRLYMDQKTTGQSELAMAVRDLSPRLLRILPQKFVLTADITQLVKTDNFGDAAVYYWDGYASGFTAETAAAMDCDYSGSVVLMTTDNPCFGKIASDNNYPRWQIEGPFPLDTASGHKSVVVVWSEDLGSVAGAATD</sequence>
<dbReference type="AlphaFoldDB" id="A0A1F5YVL0"/>
<evidence type="ECO:0008006" key="4">
    <source>
        <dbReference type="Google" id="ProtNLM"/>
    </source>
</evidence>
<reference evidence="2 3" key="1">
    <citation type="journal article" date="2016" name="Nat. Commun.">
        <title>Thousands of microbial genomes shed light on interconnected biogeochemical processes in an aquifer system.</title>
        <authorList>
            <person name="Anantharaman K."/>
            <person name="Brown C.T."/>
            <person name="Hug L.A."/>
            <person name="Sharon I."/>
            <person name="Castelle C.J."/>
            <person name="Probst A.J."/>
            <person name="Thomas B.C."/>
            <person name="Singh A."/>
            <person name="Wilkins M.J."/>
            <person name="Karaoz U."/>
            <person name="Brodie E.L."/>
            <person name="Williams K.H."/>
            <person name="Hubbard S.S."/>
            <person name="Banfield J.F."/>
        </authorList>
    </citation>
    <scope>NUCLEOTIDE SEQUENCE [LARGE SCALE GENOMIC DNA]</scope>
</reference>
<keyword evidence="1" id="KW-1133">Transmembrane helix</keyword>
<feature type="transmembrane region" description="Helical" evidence="1">
    <location>
        <begin position="333"/>
        <end position="356"/>
    </location>
</feature>
<feature type="transmembrane region" description="Helical" evidence="1">
    <location>
        <begin position="209"/>
        <end position="236"/>
    </location>
</feature>
<evidence type="ECO:0000256" key="1">
    <source>
        <dbReference type="SAM" id="Phobius"/>
    </source>
</evidence>
<protein>
    <recommendedName>
        <fullName evidence="4">Glycosyltransferase RgtA/B/C/D-like domain-containing protein</fullName>
    </recommendedName>
</protein>
<name>A0A1F5YVL0_9BACT</name>
<keyword evidence="1" id="KW-0472">Membrane</keyword>
<accession>A0A1F5YVL0</accession>
<feature type="transmembrane region" description="Helical" evidence="1">
    <location>
        <begin position="392"/>
        <end position="409"/>
    </location>
</feature>
<feature type="transmembrane region" description="Helical" evidence="1">
    <location>
        <begin position="50"/>
        <end position="68"/>
    </location>
</feature>
<feature type="transmembrane region" description="Helical" evidence="1">
    <location>
        <begin position="156"/>
        <end position="175"/>
    </location>
</feature>
<feature type="transmembrane region" description="Helical" evidence="1">
    <location>
        <begin position="368"/>
        <end position="386"/>
    </location>
</feature>
<evidence type="ECO:0000313" key="3">
    <source>
        <dbReference type="Proteomes" id="UP000178448"/>
    </source>
</evidence>
<comment type="caution">
    <text evidence="2">The sequence shown here is derived from an EMBL/GenBank/DDBJ whole genome shotgun (WGS) entry which is preliminary data.</text>
</comment>
<gene>
    <name evidence="2" type="ORF">A2Z33_03750</name>
</gene>
<feature type="transmembrane region" description="Helical" evidence="1">
    <location>
        <begin position="19"/>
        <end position="38"/>
    </location>
</feature>
<feature type="transmembrane region" description="Helical" evidence="1">
    <location>
        <begin position="123"/>
        <end position="144"/>
    </location>
</feature>
<dbReference type="EMBL" id="MFJD01000004">
    <property type="protein sequence ID" value="OGG04238.1"/>
    <property type="molecule type" value="Genomic_DNA"/>
</dbReference>
<organism evidence="2 3">
    <name type="scientific">Candidatus Gottesmanbacteria bacterium RBG_16_52_11</name>
    <dbReference type="NCBI Taxonomy" id="1798374"/>
    <lineage>
        <taxon>Bacteria</taxon>
        <taxon>Candidatus Gottesmaniibacteriota</taxon>
    </lineage>
</organism>